<dbReference type="EMBL" id="JXTC01000758">
    <property type="protein sequence ID" value="PON38315.1"/>
    <property type="molecule type" value="Genomic_DNA"/>
</dbReference>
<feature type="region of interest" description="Disordered" evidence="1">
    <location>
        <begin position="32"/>
        <end position="66"/>
    </location>
</feature>
<organism evidence="2 3">
    <name type="scientific">Trema orientale</name>
    <name type="common">Charcoal tree</name>
    <name type="synonym">Celtis orientalis</name>
    <dbReference type="NCBI Taxonomy" id="63057"/>
    <lineage>
        <taxon>Eukaryota</taxon>
        <taxon>Viridiplantae</taxon>
        <taxon>Streptophyta</taxon>
        <taxon>Embryophyta</taxon>
        <taxon>Tracheophyta</taxon>
        <taxon>Spermatophyta</taxon>
        <taxon>Magnoliopsida</taxon>
        <taxon>eudicotyledons</taxon>
        <taxon>Gunneridae</taxon>
        <taxon>Pentapetalae</taxon>
        <taxon>rosids</taxon>
        <taxon>fabids</taxon>
        <taxon>Rosales</taxon>
        <taxon>Cannabaceae</taxon>
        <taxon>Trema</taxon>
    </lineage>
</organism>
<reference evidence="3" key="1">
    <citation type="submission" date="2016-06" db="EMBL/GenBank/DDBJ databases">
        <title>Parallel loss of symbiosis genes in relatives of nitrogen-fixing non-legume Parasponia.</title>
        <authorList>
            <person name="Van Velzen R."/>
            <person name="Holmer R."/>
            <person name="Bu F."/>
            <person name="Rutten L."/>
            <person name="Van Zeijl A."/>
            <person name="Liu W."/>
            <person name="Santuari L."/>
            <person name="Cao Q."/>
            <person name="Sharma T."/>
            <person name="Shen D."/>
            <person name="Roswanjaya Y."/>
            <person name="Wardhani T."/>
            <person name="Kalhor M.S."/>
            <person name="Jansen J."/>
            <person name="Van den Hoogen J."/>
            <person name="Gungor B."/>
            <person name="Hartog M."/>
            <person name="Hontelez J."/>
            <person name="Verver J."/>
            <person name="Yang W.-C."/>
            <person name="Schijlen E."/>
            <person name="Repin R."/>
            <person name="Schilthuizen M."/>
            <person name="Schranz E."/>
            <person name="Heidstra R."/>
            <person name="Miyata K."/>
            <person name="Fedorova E."/>
            <person name="Kohlen W."/>
            <person name="Bisseling T."/>
            <person name="Smit S."/>
            <person name="Geurts R."/>
        </authorList>
    </citation>
    <scope>NUCLEOTIDE SEQUENCE [LARGE SCALE GENOMIC DNA]</scope>
    <source>
        <strain evidence="3">cv. RG33-2</strain>
    </source>
</reference>
<comment type="caution">
    <text evidence="2">The sequence shown here is derived from an EMBL/GenBank/DDBJ whole genome shotgun (WGS) entry which is preliminary data.</text>
</comment>
<dbReference type="InParanoid" id="A0A2P5AP27"/>
<gene>
    <name evidence="2" type="ORF">TorRG33x02_345410</name>
</gene>
<dbReference type="OrthoDB" id="10459391at2759"/>
<name>A0A2P5AP27_TREOI</name>
<dbReference type="AlphaFoldDB" id="A0A2P5AP27"/>
<proteinExistence type="predicted"/>
<dbReference type="Proteomes" id="UP000237000">
    <property type="component" value="Unassembled WGS sequence"/>
</dbReference>
<evidence type="ECO:0000313" key="2">
    <source>
        <dbReference type="EMBL" id="PON38315.1"/>
    </source>
</evidence>
<protein>
    <submittedName>
        <fullName evidence="2">Uncharacterized protein</fullName>
    </submittedName>
</protein>
<keyword evidence="3" id="KW-1185">Reference proteome</keyword>
<evidence type="ECO:0000313" key="3">
    <source>
        <dbReference type="Proteomes" id="UP000237000"/>
    </source>
</evidence>
<feature type="compositionally biased region" description="Basic and acidic residues" evidence="1">
    <location>
        <begin position="32"/>
        <end position="50"/>
    </location>
</feature>
<sequence>MSKSLKKKIANKGSATRDSIYSIRVVDPNLIDNERGSDEIASSESEKDEVGNPVGLPSRPFQPTTPSGEYKALTEVGLVSWLFMV</sequence>
<evidence type="ECO:0000256" key="1">
    <source>
        <dbReference type="SAM" id="MobiDB-lite"/>
    </source>
</evidence>
<accession>A0A2P5AP27</accession>